<name>A0A9N9Q9Z8_9HELO</name>
<organism evidence="2 3">
    <name type="scientific">Hymenoscyphus albidus</name>
    <dbReference type="NCBI Taxonomy" id="595503"/>
    <lineage>
        <taxon>Eukaryota</taxon>
        <taxon>Fungi</taxon>
        <taxon>Dikarya</taxon>
        <taxon>Ascomycota</taxon>
        <taxon>Pezizomycotina</taxon>
        <taxon>Leotiomycetes</taxon>
        <taxon>Helotiales</taxon>
        <taxon>Helotiaceae</taxon>
        <taxon>Hymenoscyphus</taxon>
    </lineage>
</organism>
<dbReference type="EMBL" id="CAJVRM010000318">
    <property type="protein sequence ID" value="CAG8979546.1"/>
    <property type="molecule type" value="Genomic_DNA"/>
</dbReference>
<evidence type="ECO:0000313" key="2">
    <source>
        <dbReference type="EMBL" id="CAG8979546.1"/>
    </source>
</evidence>
<dbReference type="PANTHER" id="PTHR34310">
    <property type="entry name" value="DUF427 DOMAIN PROTEIN (AFU_ORTHOLOGUE AFUA_3G02220)"/>
    <property type="match status" value="1"/>
</dbReference>
<accession>A0A9N9Q9Z8</accession>
<keyword evidence="3" id="KW-1185">Reference proteome</keyword>
<dbReference type="PANTHER" id="PTHR34310:SF9">
    <property type="entry name" value="BLR5716 PROTEIN"/>
    <property type="match status" value="1"/>
</dbReference>
<dbReference type="Pfam" id="PF04248">
    <property type="entry name" value="NTP_transf_9"/>
    <property type="match status" value="1"/>
</dbReference>
<dbReference type="OrthoDB" id="18996at2759"/>
<dbReference type="InterPro" id="IPR007361">
    <property type="entry name" value="DUF427"/>
</dbReference>
<dbReference type="InterPro" id="IPR038694">
    <property type="entry name" value="DUF427_sf"/>
</dbReference>
<evidence type="ECO:0000313" key="3">
    <source>
        <dbReference type="Proteomes" id="UP000701801"/>
    </source>
</evidence>
<dbReference type="Proteomes" id="UP000701801">
    <property type="component" value="Unassembled WGS sequence"/>
</dbReference>
<dbReference type="Gene3D" id="2.170.150.40">
    <property type="entry name" value="Domain of unknown function (DUF427)"/>
    <property type="match status" value="1"/>
</dbReference>
<feature type="domain" description="DUF427" evidence="1">
    <location>
        <begin position="170"/>
        <end position="263"/>
    </location>
</feature>
<dbReference type="AlphaFoldDB" id="A0A9N9Q9Z8"/>
<gene>
    <name evidence="2" type="ORF">HYALB_00004999</name>
</gene>
<protein>
    <recommendedName>
        <fullName evidence="1">DUF427 domain-containing protein</fullName>
    </recommendedName>
</protein>
<proteinExistence type="predicted"/>
<sequence length="276" mass="31666">MTEAYLKALGEKLTKEGPHKVEDTPRRVRGVLGGEYIFDTTEAKYVWEHPYYNIAPLLYSVLFSKTMRSEHTITNTSITDPYFYIPTTSLKLQEFTKTSDPKLPYFIANIKNHGKTALVLGFTHGGPLDGMSRISVPSLDKWLVEDEILQGPHPKDPYKRVETIPSSREIRIEHKGKTILTTSQNIFLYETTLRPRYYLNPGAVVDWGSLVESETTTFCPYKGMADYYHLKVGDETVEDAIWYYKYPTSESALIAGRLCFYNEKFDVFVDGVKEKK</sequence>
<reference evidence="2" key="1">
    <citation type="submission" date="2021-07" db="EMBL/GenBank/DDBJ databases">
        <authorList>
            <person name="Durling M."/>
        </authorList>
    </citation>
    <scope>NUCLEOTIDE SEQUENCE</scope>
</reference>
<comment type="caution">
    <text evidence="2">The sequence shown here is derived from an EMBL/GenBank/DDBJ whole genome shotgun (WGS) entry which is preliminary data.</text>
</comment>
<evidence type="ECO:0000259" key="1">
    <source>
        <dbReference type="Pfam" id="PF04248"/>
    </source>
</evidence>